<accession>A0A402CEV9</accession>
<dbReference type="PRINTS" id="PR00359">
    <property type="entry name" value="BP450"/>
</dbReference>
<keyword evidence="3 8" id="KW-0349">Heme</keyword>
<evidence type="ECO:0000256" key="6">
    <source>
        <dbReference type="ARBA" id="ARBA00023004"/>
    </source>
</evidence>
<dbReference type="AlphaFoldDB" id="A0A402CEV9"/>
<keyword evidence="7 8" id="KW-0503">Monooxygenase</keyword>
<evidence type="ECO:0000256" key="4">
    <source>
        <dbReference type="ARBA" id="ARBA00022723"/>
    </source>
</evidence>
<keyword evidence="10" id="KW-1185">Reference proteome</keyword>
<comment type="cofactor">
    <cofactor evidence="1">
        <name>heme</name>
        <dbReference type="ChEBI" id="CHEBI:30413"/>
    </cofactor>
</comment>
<dbReference type="InterPro" id="IPR017972">
    <property type="entry name" value="Cyt_P450_CS"/>
</dbReference>
<evidence type="ECO:0000256" key="7">
    <source>
        <dbReference type="ARBA" id="ARBA00023033"/>
    </source>
</evidence>
<comment type="caution">
    <text evidence="9">The sequence shown here is derived from an EMBL/GenBank/DDBJ whole genome shotgun (WGS) entry which is preliminary data.</text>
</comment>
<dbReference type="Proteomes" id="UP000287519">
    <property type="component" value="Unassembled WGS sequence"/>
</dbReference>
<reference evidence="9 10" key="1">
    <citation type="submission" date="2018-11" db="EMBL/GenBank/DDBJ databases">
        <title>Microbial catabolism of amino acid.</title>
        <authorList>
            <person name="Hibi M."/>
            <person name="Ogawa J."/>
        </authorList>
    </citation>
    <scope>NUCLEOTIDE SEQUENCE [LARGE SCALE GENOMIC DNA]</scope>
    <source>
        <strain evidence="9 10">C31-06</strain>
    </source>
</reference>
<evidence type="ECO:0000256" key="1">
    <source>
        <dbReference type="ARBA" id="ARBA00001971"/>
    </source>
</evidence>
<evidence type="ECO:0000256" key="2">
    <source>
        <dbReference type="ARBA" id="ARBA00010617"/>
    </source>
</evidence>
<name>A0A402CEV9_RHOWR</name>
<dbReference type="PANTHER" id="PTHR46696:SF6">
    <property type="entry name" value="P450, PUTATIVE (EUROFUNG)-RELATED"/>
    <property type="match status" value="1"/>
</dbReference>
<proteinExistence type="inferred from homology"/>
<dbReference type="GO" id="GO:0016705">
    <property type="term" value="F:oxidoreductase activity, acting on paired donors, with incorporation or reduction of molecular oxygen"/>
    <property type="evidence" value="ECO:0007669"/>
    <property type="project" value="InterPro"/>
</dbReference>
<dbReference type="PANTHER" id="PTHR46696">
    <property type="entry name" value="P450, PUTATIVE (EUROFUNG)-RELATED"/>
    <property type="match status" value="1"/>
</dbReference>
<evidence type="ECO:0000313" key="9">
    <source>
        <dbReference type="EMBL" id="GCE42161.1"/>
    </source>
</evidence>
<dbReference type="Gene3D" id="1.10.630.10">
    <property type="entry name" value="Cytochrome P450"/>
    <property type="match status" value="1"/>
</dbReference>
<keyword evidence="4 8" id="KW-0479">Metal-binding</keyword>
<organism evidence="9 10">
    <name type="scientific">Rhodococcus wratislaviensis</name>
    <name type="common">Tsukamurella wratislaviensis</name>
    <dbReference type="NCBI Taxonomy" id="44752"/>
    <lineage>
        <taxon>Bacteria</taxon>
        <taxon>Bacillati</taxon>
        <taxon>Actinomycetota</taxon>
        <taxon>Actinomycetes</taxon>
        <taxon>Mycobacteriales</taxon>
        <taxon>Nocardiaceae</taxon>
        <taxon>Rhodococcus</taxon>
    </lineage>
</organism>
<protein>
    <submittedName>
        <fullName evidence="9">Putative cytochrome P450 hydroxylase</fullName>
    </submittedName>
</protein>
<sequence>MPGGQVAWLVTRHDLIREVLGNPAFSADFFHFALLTPDADTENKIPGMFNRMDAPEHTRYRKALQRPFTAPAIARLRPQIERIVAVTLDECSVKGRNVDFVADFALPIPSLVICELLGVPYADREQFHRWSQIIMDLGASPEDSHEARTEMPAYIAGIARQYRVREGTGLISDLVRDHGDEFTDEEIGGLGFELLLAGHETTANMMSLSALVAMTNPEARDLFTRGATDAELDVAIRELLRYLSITHMSPLRRTTRSGLVVGGIEFAEGDYVCCHVPAANRDPQVWSDADELKLDRKPEPHLAFGFGVHLCLGQALARLELQVALPAFFGRFPEASLATDLDDLRFRTEMFVYGLHALPTTLY</sequence>
<keyword evidence="6 8" id="KW-0408">Iron</keyword>
<keyword evidence="5 8" id="KW-0560">Oxidoreductase</keyword>
<dbReference type="InterPro" id="IPR002397">
    <property type="entry name" value="Cyt_P450_B"/>
</dbReference>
<dbReference type="SUPFAM" id="SSF48264">
    <property type="entry name" value="Cytochrome P450"/>
    <property type="match status" value="1"/>
</dbReference>
<dbReference type="CDD" id="cd11030">
    <property type="entry name" value="CYP105-like"/>
    <property type="match status" value="1"/>
</dbReference>
<dbReference type="Pfam" id="PF00067">
    <property type="entry name" value="p450"/>
    <property type="match status" value="1"/>
</dbReference>
<dbReference type="GO" id="GO:0004497">
    <property type="term" value="F:monooxygenase activity"/>
    <property type="evidence" value="ECO:0007669"/>
    <property type="project" value="UniProtKB-KW"/>
</dbReference>
<dbReference type="EMBL" id="BHYM01000050">
    <property type="protein sequence ID" value="GCE42161.1"/>
    <property type="molecule type" value="Genomic_DNA"/>
</dbReference>
<comment type="similarity">
    <text evidence="2 8">Belongs to the cytochrome P450 family.</text>
</comment>
<dbReference type="InterPro" id="IPR036396">
    <property type="entry name" value="Cyt_P450_sf"/>
</dbReference>
<dbReference type="GO" id="GO:0020037">
    <property type="term" value="F:heme binding"/>
    <property type="evidence" value="ECO:0007669"/>
    <property type="project" value="InterPro"/>
</dbReference>
<dbReference type="PRINTS" id="PR00385">
    <property type="entry name" value="P450"/>
</dbReference>
<evidence type="ECO:0000256" key="3">
    <source>
        <dbReference type="ARBA" id="ARBA00022617"/>
    </source>
</evidence>
<dbReference type="FunFam" id="1.10.630.10:FF:000018">
    <property type="entry name" value="Cytochrome P450 monooxygenase"/>
    <property type="match status" value="1"/>
</dbReference>
<evidence type="ECO:0000256" key="8">
    <source>
        <dbReference type="RuleBase" id="RU000461"/>
    </source>
</evidence>
<gene>
    <name evidence="9" type="ORF">Rhow_006100</name>
</gene>
<dbReference type="PROSITE" id="PS00086">
    <property type="entry name" value="CYTOCHROME_P450"/>
    <property type="match status" value="1"/>
</dbReference>
<evidence type="ECO:0000256" key="5">
    <source>
        <dbReference type="ARBA" id="ARBA00023002"/>
    </source>
</evidence>
<dbReference type="InterPro" id="IPR001128">
    <property type="entry name" value="Cyt_P450"/>
</dbReference>
<dbReference type="GO" id="GO:0005506">
    <property type="term" value="F:iron ion binding"/>
    <property type="evidence" value="ECO:0007669"/>
    <property type="project" value="InterPro"/>
</dbReference>
<evidence type="ECO:0000313" key="10">
    <source>
        <dbReference type="Proteomes" id="UP000287519"/>
    </source>
</evidence>